<evidence type="ECO:0000313" key="10">
    <source>
        <dbReference type="EMBL" id="AKG37323.1"/>
    </source>
</evidence>
<evidence type="ECO:0000256" key="5">
    <source>
        <dbReference type="SAM" id="SignalP"/>
    </source>
</evidence>
<dbReference type="InterPro" id="IPR048395">
    <property type="entry name" value="Glyco_hydro_31_C"/>
</dbReference>
<dbReference type="InterPro" id="IPR025887">
    <property type="entry name" value="Glyco_hydro_31_N_dom"/>
</dbReference>
<dbReference type="Gene3D" id="2.60.40.1760">
    <property type="entry name" value="glycosyl hydrolase (family 31)"/>
    <property type="match status" value="1"/>
</dbReference>
<dbReference type="PROSITE" id="PS00129">
    <property type="entry name" value="GLYCOSYL_HYDROL_F31_1"/>
    <property type="match status" value="1"/>
</dbReference>
<keyword evidence="5" id="KW-0732">Signal</keyword>
<dbReference type="GO" id="GO:0004553">
    <property type="term" value="F:hydrolase activity, hydrolyzing O-glycosyl compounds"/>
    <property type="evidence" value="ECO:0007669"/>
    <property type="project" value="InterPro"/>
</dbReference>
<sequence length="844" mass="96517">MKPKKKWVPLILAGTVLLSGNALSQLYFPQTVYAEVQQPAPDTPLNKNKLQQPMAVQSVKQLDNGVKLDLGGEEAYIRLLTSDMAKVSILNKGEEEFVSPGIAKTDWSAPKLKVKEDDKRIVITTDSLTVDIKKSPFGIKYLDKNGNVINEDDIKGSGYEDGKPYVFKKTDKTENFYGFGEQTGGLNKRGYDIGMWNTDAYSYTKDTKYVYATIPFFIGLKDQKAYGLFFDNTYRAHFNMAKESDDYYYYYADGGKLTYYFINGPEIKDVVDRYTDLTGKINLPPEWSLGFQQSKWGYWQDDMVRVAKTFREKQIPADAMYADIDYMNDYRVFTWGPKYSDPDKLKADMDNLNFKYVTINDPGVKVEDSFDTYQEGTKNNFWVKNADGSNYVGYVWPGDSVFPNFLKTEVRDWWAKKHKALFDKGVAGIWNDMNEPAVFGGPGWSMPLDTVYEADDGTKKQNKEIHNIFAHLENEAAYEGFKVNKPNTRPFVLTRAAYAGTQRYAAIWTGDNTSNWDHLRLTIPMNSNLGLSGAAFVGNDIGGFAKPTAQDQPTPELFARWIEVGAFVPFSRDHYSWDKEQEPWAFGKEVEDISRKYISLRYELLPYLYNQFKRAQESGQPVQQPLVYHFQHDSNTYNNDNQYMFGDSLMIAPVVNQGATSRSVYLPAGAEWVDYWTGEEFEGGQTITKQADLGTLPIYVKQDSIIPRREVQQYTGEKKLTNLILDTYLAGQASYSFYEDDAKTEDYTRGEFNVTDVRVERKGNHIEFEQDKKTQNYESDIQSYTLKLHDAKEPNKVQAAEDKYAKASSLDELNEQESGYYFDAPAKVLYVKIPANEGHRVKID</sequence>
<evidence type="ECO:0000256" key="1">
    <source>
        <dbReference type="ARBA" id="ARBA00007806"/>
    </source>
</evidence>
<protein>
    <submittedName>
        <fullName evidence="10">Alpha-glucosidase</fullName>
    </submittedName>
</protein>
<dbReference type="InterPro" id="IPR033403">
    <property type="entry name" value="DUF5110"/>
</dbReference>
<evidence type="ECO:0000259" key="6">
    <source>
        <dbReference type="Pfam" id="PF01055"/>
    </source>
</evidence>
<reference evidence="10 11" key="1">
    <citation type="submission" date="2015-03" db="EMBL/GenBank/DDBJ databases">
        <authorList>
            <person name="Abdul Halim M."/>
        </authorList>
    </citation>
    <scope>NUCLEOTIDE SEQUENCE [LARGE SCALE GENOMIC DNA]</scope>
    <source>
        <strain evidence="10 11">ATCC 35681</strain>
    </source>
</reference>
<dbReference type="RefSeq" id="WP_025695852.1">
    <property type="nucleotide sequence ID" value="NZ_ASQQ01000391.1"/>
</dbReference>
<keyword evidence="2 4" id="KW-0378">Hydrolase</keyword>
<reference evidence="10 11" key="2">
    <citation type="journal article" date="2016" name="Genome Announc.">
        <title>Genome Sequence of a Gram-Positive Diazotroph, Paenibacillus durus Type Strain ATCC 35681.</title>
        <authorList>
            <person name="Halim M.A."/>
            <person name="Rahman A.Y."/>
            <person name="Sim K.S."/>
            <person name="Yam H.C."/>
            <person name="Rahim A.A."/>
            <person name="Ghazali A.H."/>
            <person name="Najimudin N."/>
        </authorList>
    </citation>
    <scope>NUCLEOTIDE SEQUENCE [LARGE SCALE GENOMIC DNA]</scope>
    <source>
        <strain evidence="10 11">ATCC 35681</strain>
    </source>
</reference>
<dbReference type="CDD" id="cd06604">
    <property type="entry name" value="GH31_glucosidase_II_MalA"/>
    <property type="match status" value="1"/>
</dbReference>
<feature type="domain" description="Glycoside hydrolase family 31 N-terminal" evidence="7">
    <location>
        <begin position="77"/>
        <end position="238"/>
    </location>
</feature>
<dbReference type="Gene3D" id="3.20.20.80">
    <property type="entry name" value="Glycosidases"/>
    <property type="match status" value="2"/>
</dbReference>
<dbReference type="EMBL" id="CP011114">
    <property type="protein sequence ID" value="AKG37323.1"/>
    <property type="molecule type" value="Genomic_DNA"/>
</dbReference>
<dbReference type="GO" id="GO:0005975">
    <property type="term" value="P:carbohydrate metabolic process"/>
    <property type="evidence" value="ECO:0007669"/>
    <property type="project" value="InterPro"/>
</dbReference>
<dbReference type="Proteomes" id="UP000034189">
    <property type="component" value="Chromosome"/>
</dbReference>
<dbReference type="InterPro" id="IPR030458">
    <property type="entry name" value="Glyco_hydro_31_AS"/>
</dbReference>
<dbReference type="SUPFAM" id="SSF51011">
    <property type="entry name" value="Glycosyl hydrolase domain"/>
    <property type="match status" value="1"/>
</dbReference>
<dbReference type="PANTHER" id="PTHR22762">
    <property type="entry name" value="ALPHA-GLUCOSIDASE"/>
    <property type="match status" value="1"/>
</dbReference>
<keyword evidence="3 4" id="KW-0326">Glycosidase</keyword>
<feature type="domain" description="Glycoside hydrolase family 31 TIM barrel" evidence="6">
    <location>
        <begin position="283"/>
        <end position="610"/>
    </location>
</feature>
<dbReference type="InterPro" id="IPR013780">
    <property type="entry name" value="Glyco_hydro_b"/>
</dbReference>
<dbReference type="InterPro" id="IPR011013">
    <property type="entry name" value="Gal_mutarotase_sf_dom"/>
</dbReference>
<dbReference type="InterPro" id="IPR017853">
    <property type="entry name" value="GH"/>
</dbReference>
<dbReference type="AlphaFoldDB" id="A0A0F7FEJ0"/>
<dbReference type="SUPFAM" id="SSF51445">
    <property type="entry name" value="(Trans)glycosidases"/>
    <property type="match status" value="1"/>
</dbReference>
<dbReference type="Pfam" id="PF13802">
    <property type="entry name" value="Gal_mutarotas_2"/>
    <property type="match status" value="1"/>
</dbReference>
<organism evidence="10 11">
    <name type="scientific">Paenibacillus durus ATCC 35681</name>
    <dbReference type="NCBI Taxonomy" id="1333534"/>
    <lineage>
        <taxon>Bacteria</taxon>
        <taxon>Bacillati</taxon>
        <taxon>Bacillota</taxon>
        <taxon>Bacilli</taxon>
        <taxon>Bacillales</taxon>
        <taxon>Paenibacillaceae</taxon>
        <taxon>Paenibacillus</taxon>
    </lineage>
</organism>
<evidence type="ECO:0000313" key="11">
    <source>
        <dbReference type="Proteomes" id="UP000034189"/>
    </source>
</evidence>
<dbReference type="Pfam" id="PF21365">
    <property type="entry name" value="Glyco_hydro_31_3rd"/>
    <property type="match status" value="1"/>
</dbReference>
<evidence type="ECO:0000259" key="7">
    <source>
        <dbReference type="Pfam" id="PF13802"/>
    </source>
</evidence>
<evidence type="ECO:0000259" key="8">
    <source>
        <dbReference type="Pfam" id="PF17137"/>
    </source>
</evidence>
<feature type="domain" description="Glycosyl hydrolase family 31 C-terminal" evidence="9">
    <location>
        <begin position="619"/>
        <end position="706"/>
    </location>
</feature>
<evidence type="ECO:0000259" key="9">
    <source>
        <dbReference type="Pfam" id="PF21365"/>
    </source>
</evidence>
<dbReference type="InterPro" id="IPR000322">
    <property type="entry name" value="Glyco_hydro_31_TIM"/>
</dbReference>
<evidence type="ECO:0000256" key="2">
    <source>
        <dbReference type="ARBA" id="ARBA00022801"/>
    </source>
</evidence>
<dbReference type="OrthoDB" id="176168at2"/>
<dbReference type="Gene3D" id="2.60.40.1180">
    <property type="entry name" value="Golgi alpha-mannosidase II"/>
    <property type="match status" value="2"/>
</dbReference>
<dbReference type="Pfam" id="PF01055">
    <property type="entry name" value="Glyco_hydro_31_2nd"/>
    <property type="match status" value="1"/>
</dbReference>
<feature type="signal peptide" evidence="5">
    <location>
        <begin position="1"/>
        <end position="24"/>
    </location>
</feature>
<dbReference type="GO" id="GO:0030246">
    <property type="term" value="F:carbohydrate binding"/>
    <property type="evidence" value="ECO:0007669"/>
    <property type="project" value="InterPro"/>
</dbReference>
<evidence type="ECO:0000256" key="4">
    <source>
        <dbReference type="RuleBase" id="RU361185"/>
    </source>
</evidence>
<dbReference type="PATRIC" id="fig|1333534.5.peg.5442"/>
<proteinExistence type="inferred from homology"/>
<dbReference type="SUPFAM" id="SSF74650">
    <property type="entry name" value="Galactose mutarotase-like"/>
    <property type="match status" value="1"/>
</dbReference>
<comment type="similarity">
    <text evidence="1 4">Belongs to the glycosyl hydrolase 31 family.</text>
</comment>
<accession>A0A0F7FEJ0</accession>
<gene>
    <name evidence="10" type="ORF">VK70_24890</name>
</gene>
<feature type="domain" description="DUF5110" evidence="8">
    <location>
        <begin position="722"/>
        <end position="790"/>
    </location>
</feature>
<feature type="chain" id="PRO_5039135875" evidence="5">
    <location>
        <begin position="25"/>
        <end position="844"/>
    </location>
</feature>
<dbReference type="PANTHER" id="PTHR22762:SF166">
    <property type="entry name" value="ALPHA-GLUCOSIDASE"/>
    <property type="match status" value="1"/>
</dbReference>
<name>A0A0F7FEJ0_PAEDU</name>
<dbReference type="Pfam" id="PF17137">
    <property type="entry name" value="DUF5110"/>
    <property type="match status" value="1"/>
</dbReference>
<dbReference type="HOGENOM" id="CLU_000631_7_2_9"/>
<evidence type="ECO:0000256" key="3">
    <source>
        <dbReference type="ARBA" id="ARBA00023295"/>
    </source>
</evidence>
<dbReference type="CDD" id="cd14752">
    <property type="entry name" value="GH31_N"/>
    <property type="match status" value="1"/>
</dbReference>